<evidence type="ECO:0000256" key="5">
    <source>
        <dbReference type="ARBA" id="ARBA00023136"/>
    </source>
</evidence>
<dbReference type="PANTHER" id="PTHR32309:SF13">
    <property type="entry name" value="FERRIC ENTEROBACTIN TRANSPORT PROTEIN FEPE"/>
    <property type="match status" value="1"/>
</dbReference>
<evidence type="ECO:0000256" key="4">
    <source>
        <dbReference type="ARBA" id="ARBA00022989"/>
    </source>
</evidence>
<dbReference type="InterPro" id="IPR050445">
    <property type="entry name" value="Bact_polysacc_biosynth/exp"/>
</dbReference>
<feature type="transmembrane region" description="Helical" evidence="7">
    <location>
        <begin position="37"/>
        <end position="58"/>
    </location>
</feature>
<evidence type="ECO:0000313" key="10">
    <source>
        <dbReference type="EMBL" id="PSJ60283.1"/>
    </source>
</evidence>
<dbReference type="InterPro" id="IPR032807">
    <property type="entry name" value="GNVR"/>
</dbReference>
<dbReference type="PANTHER" id="PTHR32309">
    <property type="entry name" value="TYROSINE-PROTEIN KINASE"/>
    <property type="match status" value="1"/>
</dbReference>
<dbReference type="RefSeq" id="WP_106724618.1">
    <property type="nucleotide sequence ID" value="NZ_PXYL01000006.1"/>
</dbReference>
<dbReference type="GO" id="GO:0005886">
    <property type="term" value="C:plasma membrane"/>
    <property type="evidence" value="ECO:0007669"/>
    <property type="project" value="UniProtKB-SubCell"/>
</dbReference>
<evidence type="ECO:0000313" key="11">
    <source>
        <dbReference type="Proteomes" id="UP000240653"/>
    </source>
</evidence>
<feature type="domain" description="Tyrosine-protein kinase G-rich" evidence="9">
    <location>
        <begin position="362"/>
        <end position="444"/>
    </location>
</feature>
<keyword evidence="4 7" id="KW-1133">Transmembrane helix</keyword>
<reference evidence="10 11" key="1">
    <citation type="submission" date="2018-03" db="EMBL/GenBank/DDBJ databases">
        <title>The draft genome of Mesorhizobium soli JCM 19897.</title>
        <authorList>
            <person name="Li L."/>
            <person name="Liu L."/>
            <person name="Liang L."/>
            <person name="Wang T."/>
            <person name="Zhang X."/>
        </authorList>
    </citation>
    <scope>NUCLEOTIDE SEQUENCE [LARGE SCALE GENOMIC DNA]</scope>
    <source>
        <strain evidence="10 11">JCM 19897</strain>
    </source>
</reference>
<protein>
    <recommendedName>
        <fullName evidence="12">Chain-length determining protein</fullName>
    </recommendedName>
</protein>
<evidence type="ECO:0000256" key="6">
    <source>
        <dbReference type="SAM" id="Coils"/>
    </source>
</evidence>
<evidence type="ECO:0008006" key="12">
    <source>
        <dbReference type="Google" id="ProtNLM"/>
    </source>
</evidence>
<dbReference type="OrthoDB" id="230260at2"/>
<dbReference type="InterPro" id="IPR003856">
    <property type="entry name" value="LPS_length_determ_N"/>
</dbReference>
<keyword evidence="11" id="KW-1185">Reference proteome</keyword>
<keyword evidence="3 7" id="KW-0812">Transmembrane</keyword>
<keyword evidence="6" id="KW-0175">Coiled coil</keyword>
<keyword evidence="2" id="KW-1003">Cell membrane</keyword>
<gene>
    <name evidence="10" type="ORF">C7I85_14080</name>
</gene>
<evidence type="ECO:0000259" key="8">
    <source>
        <dbReference type="Pfam" id="PF02706"/>
    </source>
</evidence>
<dbReference type="Proteomes" id="UP000240653">
    <property type="component" value="Unassembled WGS sequence"/>
</dbReference>
<evidence type="ECO:0000259" key="9">
    <source>
        <dbReference type="Pfam" id="PF13807"/>
    </source>
</evidence>
<dbReference type="Pfam" id="PF02706">
    <property type="entry name" value="Wzz"/>
    <property type="match status" value="1"/>
</dbReference>
<dbReference type="AlphaFoldDB" id="A0A2P7SCS4"/>
<feature type="transmembrane region" description="Helical" evidence="7">
    <location>
        <begin position="422"/>
        <end position="442"/>
    </location>
</feature>
<name>A0A2P7SCS4_9HYPH</name>
<evidence type="ECO:0000256" key="2">
    <source>
        <dbReference type="ARBA" id="ARBA00022475"/>
    </source>
</evidence>
<proteinExistence type="predicted"/>
<dbReference type="GO" id="GO:0004713">
    <property type="term" value="F:protein tyrosine kinase activity"/>
    <property type="evidence" value="ECO:0007669"/>
    <property type="project" value="TreeGrafter"/>
</dbReference>
<dbReference type="Pfam" id="PF13807">
    <property type="entry name" value="GNVR"/>
    <property type="match status" value="1"/>
</dbReference>
<evidence type="ECO:0000256" key="7">
    <source>
        <dbReference type="SAM" id="Phobius"/>
    </source>
</evidence>
<dbReference type="EMBL" id="PXYL01000006">
    <property type="protein sequence ID" value="PSJ60283.1"/>
    <property type="molecule type" value="Genomic_DNA"/>
</dbReference>
<evidence type="ECO:0000256" key="1">
    <source>
        <dbReference type="ARBA" id="ARBA00004651"/>
    </source>
</evidence>
<feature type="domain" description="Polysaccharide chain length determinant N-terminal" evidence="8">
    <location>
        <begin position="23"/>
        <end position="112"/>
    </location>
</feature>
<keyword evidence="5 7" id="KW-0472">Membrane</keyword>
<feature type="coiled-coil region" evidence="6">
    <location>
        <begin position="193"/>
        <end position="227"/>
    </location>
</feature>
<accession>A0A2P7SCS4</accession>
<sequence>MAIISGNRASRSPTAGRQIDSAIDLVGLIETLLRRRWTIVACVLAFVALAFVALSLIAPRYVATSRIFVDPREQRAVQNEVIQRGLGGDMALVESQIEVVKSEAVLGDAIKQIGLASDPEFVPQGGGGRNPSEVALENLAKAIEVTRPDNTYVLEISVTAKEAAKSARLANAVAAAYVADQTSSAANAARDVTSAIRSRLAELQSQLHEAEEKVEAFKREHNISQTEGQLLGDRELTNLSARQSAALSRVNEAKARLQVMQDALSARGYVGAATTDTDSSMGALRVRLAEAKGRLNELQQVLGPLHPRVVVAKGEVTQAEDAIRAESERLVAIAQDDYKTAVDALNKVNTDLQQATSASFSTNQNMIKLRELEREAQSVRVVYESYLVRAKETAQQESIAAGTARVIAEAGVPNSPSFPPRVPILAAAMMLGLFVGILIAILRDLFAGLLTRQPEAEPSLLEVDAGTPAAGLVLVTALDDPKIARQAALDLAHGAMARDRSVIFLDLAADAPASNPGLAEVALGEASALNAVQTCHDTELHKLNAGRPAAIARVSRDVLRAVLEVISAEYDDVVVNAGELDIEHGMPVRVAAEMSAHAVLAVKGDQAGARERWVLEALSNEGAVSVSLASVRTDADLDKVA</sequence>
<comment type="caution">
    <text evidence="10">The sequence shown here is derived from an EMBL/GenBank/DDBJ whole genome shotgun (WGS) entry which is preliminary data.</text>
</comment>
<comment type="subcellular location">
    <subcellularLocation>
        <location evidence="1">Cell membrane</location>
        <topology evidence="1">Multi-pass membrane protein</topology>
    </subcellularLocation>
</comment>
<organism evidence="10 11">
    <name type="scientific">Pseudaminobacter soli</name>
    <name type="common">ex Li et al. 2025</name>
    <dbReference type="NCBI Taxonomy" id="1295366"/>
    <lineage>
        <taxon>Bacteria</taxon>
        <taxon>Pseudomonadati</taxon>
        <taxon>Pseudomonadota</taxon>
        <taxon>Alphaproteobacteria</taxon>
        <taxon>Hyphomicrobiales</taxon>
        <taxon>Phyllobacteriaceae</taxon>
        <taxon>Pseudaminobacter</taxon>
    </lineage>
</organism>
<evidence type="ECO:0000256" key="3">
    <source>
        <dbReference type="ARBA" id="ARBA00022692"/>
    </source>
</evidence>